<dbReference type="InterPro" id="IPR025528">
    <property type="entry name" value="BrnA_antitoxin"/>
</dbReference>
<dbReference type="Pfam" id="PF14384">
    <property type="entry name" value="BrnA_antitoxin"/>
    <property type="match status" value="1"/>
</dbReference>
<evidence type="ECO:0008006" key="3">
    <source>
        <dbReference type="Google" id="ProtNLM"/>
    </source>
</evidence>
<gene>
    <name evidence="1" type="ORF">MPPM_1660</name>
</gene>
<reference evidence="1 2" key="1">
    <citation type="journal article" date="2016" name="Genome Announc.">
        <title>Complete Genome Sequence of Methylobacterium populi P-1M, Isolated from Pink-Pigmented Household Biofilm.</title>
        <authorList>
            <person name="Morohoshi T."/>
            <person name="Ikeda T."/>
        </authorList>
    </citation>
    <scope>NUCLEOTIDE SEQUENCE [LARGE SCALE GENOMIC DNA]</scope>
    <source>
        <strain evidence="1 2">P-1M</strain>
    </source>
</reference>
<sequence>MSDDATSGNLVRFDVDLAKLPSLTEAQKTELGALAAMPDAAIDRSDIPPLTEEFWANAVRGRYYRPNKTSTTVRIDSDVLAWLRGQGRGYQTRINAILRREMLAALKKRV</sequence>
<dbReference type="Proteomes" id="UP000218288">
    <property type="component" value="Chromosome"/>
</dbReference>
<evidence type="ECO:0000313" key="1">
    <source>
        <dbReference type="EMBL" id="BAU90265.1"/>
    </source>
</evidence>
<dbReference type="RefSeq" id="WP_280176350.1">
    <property type="nucleotide sequence ID" value="NZ_AP014809.1"/>
</dbReference>
<evidence type="ECO:0000313" key="2">
    <source>
        <dbReference type="Proteomes" id="UP000218288"/>
    </source>
</evidence>
<proteinExistence type="predicted"/>
<dbReference type="EMBL" id="AP014809">
    <property type="protein sequence ID" value="BAU90265.1"/>
    <property type="molecule type" value="Genomic_DNA"/>
</dbReference>
<dbReference type="AlphaFoldDB" id="A0A160PD34"/>
<name>A0A160PD34_9HYPH</name>
<protein>
    <recommendedName>
        <fullName evidence="3">Cytoplasmic protein</fullName>
    </recommendedName>
</protein>
<organism evidence="1 2">
    <name type="scientific">Methylorubrum populi</name>
    <dbReference type="NCBI Taxonomy" id="223967"/>
    <lineage>
        <taxon>Bacteria</taxon>
        <taxon>Pseudomonadati</taxon>
        <taxon>Pseudomonadota</taxon>
        <taxon>Alphaproteobacteria</taxon>
        <taxon>Hyphomicrobiales</taxon>
        <taxon>Methylobacteriaceae</taxon>
        <taxon>Methylorubrum</taxon>
    </lineage>
</organism>
<accession>A0A160PD34</accession>